<keyword evidence="3" id="KW-1185">Reference proteome</keyword>
<dbReference type="Pfam" id="PF21762">
    <property type="entry name" value="DEDDh_C"/>
    <property type="match status" value="1"/>
</dbReference>
<evidence type="ECO:0000259" key="1">
    <source>
        <dbReference type="Pfam" id="PF21762"/>
    </source>
</evidence>
<reference evidence="2 3" key="1">
    <citation type="journal article" date="2011" name="Genome Biol.">
        <title>Comparative genome sequence analysis underscores mycoparasitism as the ancestral life style of Trichoderma.</title>
        <authorList>
            <person name="Kubicek C.P."/>
            <person name="Herrera-Estrella A."/>
            <person name="Seidl-Seiboth V."/>
            <person name="Martinez D.A."/>
            <person name="Druzhinina I.S."/>
            <person name="Thon M."/>
            <person name="Zeilinger S."/>
            <person name="Casas-Flores S."/>
            <person name="Horwitz B.A."/>
            <person name="Mukherjee P.K."/>
            <person name="Mukherjee M."/>
            <person name="Kredics L."/>
            <person name="Alcaraz L.D."/>
            <person name="Aerts A."/>
            <person name="Antal Z."/>
            <person name="Atanasova L."/>
            <person name="Cervantes-Badillo M.G."/>
            <person name="Challacombe J."/>
            <person name="Chertkov O."/>
            <person name="McCluskey K."/>
            <person name="Coulpier F."/>
            <person name="Deshpande N."/>
            <person name="von Doehren H."/>
            <person name="Ebbole D.J."/>
            <person name="Esquivel-Naranjo E.U."/>
            <person name="Fekete E."/>
            <person name="Flipphi M."/>
            <person name="Glaser F."/>
            <person name="Gomez-Rodriguez E.Y."/>
            <person name="Gruber S."/>
            <person name="Han C."/>
            <person name="Henrissat B."/>
            <person name="Hermosa R."/>
            <person name="Hernandez-Onate M."/>
            <person name="Karaffa L."/>
            <person name="Kosti I."/>
            <person name="Le Crom S."/>
            <person name="Lindquist E."/>
            <person name="Lucas S."/>
            <person name="Luebeck M."/>
            <person name="Luebeck P.S."/>
            <person name="Margeot A."/>
            <person name="Metz B."/>
            <person name="Misra M."/>
            <person name="Nevalainen H."/>
            <person name="Omann M."/>
            <person name="Packer N."/>
            <person name="Perrone G."/>
            <person name="Uresti-Rivera E.E."/>
            <person name="Salamov A."/>
            <person name="Schmoll M."/>
            <person name="Seiboth B."/>
            <person name="Shapiro H."/>
            <person name="Sukno S."/>
            <person name="Tamayo-Ramos J.A."/>
            <person name="Tisch D."/>
            <person name="Wiest A."/>
            <person name="Wilkinson H.H."/>
            <person name="Zhang M."/>
            <person name="Coutinho P.M."/>
            <person name="Kenerley C.M."/>
            <person name="Monte E."/>
            <person name="Baker S.E."/>
            <person name="Grigoriev I.V."/>
        </authorList>
    </citation>
    <scope>NUCLEOTIDE SEQUENCE [LARGE SCALE GENOMIC DNA]</scope>
    <source>
        <strain evidence="3">Gv29-8 / FGSC 10586</strain>
    </source>
</reference>
<comment type="caution">
    <text evidence="2">The sequence shown here is derived from an EMBL/GenBank/DDBJ whole genome shotgun (WGS) entry which is preliminary data.</text>
</comment>
<dbReference type="eggNOG" id="ENOG502RM5M">
    <property type="taxonomic scope" value="Eukaryota"/>
</dbReference>
<evidence type="ECO:0000313" key="2">
    <source>
        <dbReference type="EMBL" id="EHK26393.1"/>
    </source>
</evidence>
<sequence>MNPIFEIDTTKAARYPLQEFHDSTLKKLLKYFGIPFTGELLHFAGNDAHFVLRALLMIAVRDARRELENIPAWVPLFEAIARAPLPPMPLTRARKAAIKRWEMKSPEQQEEGRARCRA</sequence>
<feature type="domain" description="Gfd2/YDR514C-like C-terminal" evidence="1">
    <location>
        <begin position="4"/>
        <end position="57"/>
    </location>
</feature>
<dbReference type="InterPro" id="IPR048519">
    <property type="entry name" value="Gfd2/YDR514C-like_C"/>
</dbReference>
<dbReference type="EMBL" id="ABDF02000002">
    <property type="protein sequence ID" value="EHK26393.1"/>
    <property type="molecule type" value="Genomic_DNA"/>
</dbReference>
<dbReference type="OrthoDB" id="5953249at2759"/>
<name>G9MFU2_HYPVG</name>
<evidence type="ECO:0000313" key="3">
    <source>
        <dbReference type="Proteomes" id="UP000007115"/>
    </source>
</evidence>
<gene>
    <name evidence="2" type="ORF">TRIVIDRAFT_218557</name>
</gene>
<dbReference type="VEuPathDB" id="FungiDB:TRIVIDRAFT_218557"/>
<dbReference type="HOGENOM" id="CLU_2073484_0_0_1"/>
<dbReference type="Proteomes" id="UP000007115">
    <property type="component" value="Unassembled WGS sequence"/>
</dbReference>
<accession>G9MFU2</accession>
<dbReference type="GeneID" id="25791350"/>
<proteinExistence type="predicted"/>
<dbReference type="AlphaFoldDB" id="G9MFU2"/>
<organism evidence="2 3">
    <name type="scientific">Hypocrea virens (strain Gv29-8 / FGSC 10586)</name>
    <name type="common">Gliocladium virens</name>
    <name type="synonym">Trichoderma virens</name>
    <dbReference type="NCBI Taxonomy" id="413071"/>
    <lineage>
        <taxon>Eukaryota</taxon>
        <taxon>Fungi</taxon>
        <taxon>Dikarya</taxon>
        <taxon>Ascomycota</taxon>
        <taxon>Pezizomycotina</taxon>
        <taxon>Sordariomycetes</taxon>
        <taxon>Hypocreomycetidae</taxon>
        <taxon>Hypocreales</taxon>
        <taxon>Hypocreaceae</taxon>
        <taxon>Trichoderma</taxon>
    </lineage>
</organism>
<dbReference type="RefSeq" id="XP_013960603.1">
    <property type="nucleotide sequence ID" value="XM_014105128.1"/>
</dbReference>
<protein>
    <recommendedName>
        <fullName evidence="1">Gfd2/YDR514C-like C-terminal domain-containing protein</fullName>
    </recommendedName>
</protein>
<dbReference type="InParanoid" id="G9MFU2"/>